<dbReference type="PROSITE" id="PS50181">
    <property type="entry name" value="FBOX"/>
    <property type="match status" value="1"/>
</dbReference>
<evidence type="ECO:0000259" key="1">
    <source>
        <dbReference type="PROSITE" id="PS50181"/>
    </source>
</evidence>
<dbReference type="PANTHER" id="PTHR21503">
    <property type="entry name" value="F-BOX-CONTAINING HYPOTHETICAL PROTEIN C.ELEGANS"/>
    <property type="match status" value="1"/>
</dbReference>
<name>A0A1I7ULZ0_9PELO</name>
<sequence length="336" mass="38776">MDLLRFPYLVQKEILKNLKKAELFLLSLCSLRTTRMIQRVGGGGAKIERICYFIVETTCYVNQKEKSCSNEETIMRIQNIYSSDTTNKRLEEINILGVKAYIEIPHSPGSKICVLNEKPDGPILEAIHKQLGLIFGNHLEYSIYTNENSQGKLLPILGNIKNSVIGISDSSRIYCLFQMSPYQESVKILPPIVGCLPPKSGFFNSNTLKMSNSEWMAHDILNYFNGKRAFLKNAFILNTNIIQFLQKWISNEKYQNLEVLSIDLMDPWSLNGKEIMNHFDFNQWNELEDIEIKHGNGDLYDLDSPTYIMRDFDRARATIAIEKNRFFFAKWNTNEA</sequence>
<organism evidence="2 3">
    <name type="scientific">Caenorhabditis tropicalis</name>
    <dbReference type="NCBI Taxonomy" id="1561998"/>
    <lineage>
        <taxon>Eukaryota</taxon>
        <taxon>Metazoa</taxon>
        <taxon>Ecdysozoa</taxon>
        <taxon>Nematoda</taxon>
        <taxon>Chromadorea</taxon>
        <taxon>Rhabditida</taxon>
        <taxon>Rhabditina</taxon>
        <taxon>Rhabditomorpha</taxon>
        <taxon>Rhabditoidea</taxon>
        <taxon>Rhabditidae</taxon>
        <taxon>Peloderinae</taxon>
        <taxon>Caenorhabditis</taxon>
    </lineage>
</organism>
<dbReference type="InterPro" id="IPR001810">
    <property type="entry name" value="F-box_dom"/>
</dbReference>
<dbReference type="WBParaSite" id="Csp11.Scaffold630.g17295.t1">
    <property type="protein sequence ID" value="Csp11.Scaffold630.g17295.t1"/>
    <property type="gene ID" value="Csp11.Scaffold630.g17295"/>
</dbReference>
<dbReference type="Proteomes" id="UP000095282">
    <property type="component" value="Unplaced"/>
</dbReference>
<reference evidence="3" key="1">
    <citation type="submission" date="2016-11" db="UniProtKB">
        <authorList>
            <consortium name="WormBaseParasite"/>
        </authorList>
    </citation>
    <scope>IDENTIFICATION</scope>
</reference>
<proteinExistence type="predicted"/>
<evidence type="ECO:0000313" key="2">
    <source>
        <dbReference type="Proteomes" id="UP000095282"/>
    </source>
</evidence>
<evidence type="ECO:0000313" key="3">
    <source>
        <dbReference type="WBParaSite" id="Csp11.Scaffold630.g17295.t1"/>
    </source>
</evidence>
<dbReference type="PANTHER" id="PTHR21503:SF8">
    <property type="entry name" value="F-BOX ASSOCIATED DOMAIN-CONTAINING PROTEIN-RELATED"/>
    <property type="match status" value="1"/>
</dbReference>
<protein>
    <submittedName>
        <fullName evidence="3">F-box domain-containing protein</fullName>
    </submittedName>
</protein>
<keyword evidence="2" id="KW-1185">Reference proteome</keyword>
<accession>A0A1I7ULZ0</accession>
<dbReference type="eggNOG" id="ENOG502TIZG">
    <property type="taxonomic scope" value="Eukaryota"/>
</dbReference>
<dbReference type="AlphaFoldDB" id="A0A1I7ULZ0"/>
<feature type="domain" description="F-box" evidence="1">
    <location>
        <begin position="1"/>
        <end position="50"/>
    </location>
</feature>